<feature type="domain" description="HMG box" evidence="5">
    <location>
        <begin position="63"/>
        <end position="131"/>
    </location>
</feature>
<sequence>MLPLITQHQKQIPLSLISRGSQLYSLAMEKVIKEPDNAQTNCFPSATAAVVSNRCSDEADEHVKRPMNAFMVWSRGKRKRMAADNPKMHNSTISKQLGHEWKLLDEAEKRPFIDEAKRLRQLHIQQYPNYKYRPKRKHKAQYCSSYTSAGIEQKQQQQQQQHCFGGVQQQKMNDAVTSTNCDDISKQRQQQRQIGTAIGVGIGGGDSGPTNAELLHIPPFASDAQNFIALMASSLTPNPPITTAAVSHLPYNLNLPDQLLPNLYDGHFPQINEMPPYNNNNNHFYQQIQLVALLMGLKDVQQNVPIIPQQQNAPRGDFSQ</sequence>
<feature type="DNA-binding region" description="HMG box" evidence="4">
    <location>
        <begin position="63"/>
        <end position="131"/>
    </location>
</feature>
<dbReference type="CDD" id="cd22028">
    <property type="entry name" value="HMG-box_SoxA_SoxB_SoxG"/>
    <property type="match status" value="1"/>
</dbReference>
<dbReference type="PANTHER" id="PTHR10270">
    <property type="entry name" value="SOX TRANSCRIPTION FACTOR"/>
    <property type="match status" value="1"/>
</dbReference>
<evidence type="ECO:0000256" key="1">
    <source>
        <dbReference type="ARBA" id="ARBA00004123"/>
    </source>
</evidence>
<evidence type="ECO:0000256" key="2">
    <source>
        <dbReference type="ARBA" id="ARBA00023125"/>
    </source>
</evidence>
<dbReference type="Gene3D" id="1.10.30.10">
    <property type="entry name" value="High mobility group box domain"/>
    <property type="match status" value="1"/>
</dbReference>
<keyword evidence="2 4" id="KW-0238">DNA-binding</keyword>
<dbReference type="SUPFAM" id="SSF47095">
    <property type="entry name" value="HMG-box"/>
    <property type="match status" value="1"/>
</dbReference>
<keyword evidence="7" id="KW-1185">Reference proteome</keyword>
<dbReference type="FunFam" id="1.10.30.10:FF:000002">
    <property type="entry name" value="transcription factor Sox-2"/>
    <property type="match status" value="1"/>
</dbReference>
<dbReference type="InterPro" id="IPR050140">
    <property type="entry name" value="SRY-related_HMG-box_TF-like"/>
</dbReference>
<comment type="subcellular location">
    <subcellularLocation>
        <location evidence="1">Nucleus</location>
    </subcellularLocation>
</comment>
<dbReference type="Proteomes" id="UP001620626">
    <property type="component" value="Unassembled WGS sequence"/>
</dbReference>
<evidence type="ECO:0000259" key="5">
    <source>
        <dbReference type="PROSITE" id="PS50118"/>
    </source>
</evidence>
<reference evidence="6 7" key="1">
    <citation type="submission" date="2024-10" db="EMBL/GenBank/DDBJ databases">
        <authorList>
            <person name="Kim D."/>
        </authorList>
    </citation>
    <scope>NUCLEOTIDE SEQUENCE [LARGE SCALE GENOMIC DNA]</scope>
    <source>
        <strain evidence="6">BH-2024</strain>
    </source>
</reference>
<keyword evidence="3 4" id="KW-0539">Nucleus</keyword>
<dbReference type="SMART" id="SM00398">
    <property type="entry name" value="HMG"/>
    <property type="match status" value="1"/>
</dbReference>
<proteinExistence type="predicted"/>
<comment type="caution">
    <text evidence="6">The sequence shown here is derived from an EMBL/GenBank/DDBJ whole genome shotgun (WGS) entry which is preliminary data.</text>
</comment>
<protein>
    <recommendedName>
        <fullName evidence="5">HMG box domain-containing protein</fullName>
    </recommendedName>
</protein>
<dbReference type="InterPro" id="IPR036910">
    <property type="entry name" value="HMG_box_dom_sf"/>
</dbReference>
<dbReference type="GO" id="GO:0003677">
    <property type="term" value="F:DNA binding"/>
    <property type="evidence" value="ECO:0007669"/>
    <property type="project" value="UniProtKB-UniRule"/>
</dbReference>
<dbReference type="GO" id="GO:0030182">
    <property type="term" value="P:neuron differentiation"/>
    <property type="evidence" value="ECO:0007669"/>
    <property type="project" value="UniProtKB-ARBA"/>
</dbReference>
<evidence type="ECO:0000313" key="7">
    <source>
        <dbReference type="Proteomes" id="UP001620626"/>
    </source>
</evidence>
<dbReference type="EMBL" id="JBICBT010000559">
    <property type="protein sequence ID" value="KAL3109693.1"/>
    <property type="molecule type" value="Genomic_DNA"/>
</dbReference>
<evidence type="ECO:0000313" key="6">
    <source>
        <dbReference type="EMBL" id="KAL3109693.1"/>
    </source>
</evidence>
<evidence type="ECO:0000256" key="4">
    <source>
        <dbReference type="PROSITE-ProRule" id="PRU00267"/>
    </source>
</evidence>
<organism evidence="6 7">
    <name type="scientific">Heterodera trifolii</name>
    <dbReference type="NCBI Taxonomy" id="157864"/>
    <lineage>
        <taxon>Eukaryota</taxon>
        <taxon>Metazoa</taxon>
        <taxon>Ecdysozoa</taxon>
        <taxon>Nematoda</taxon>
        <taxon>Chromadorea</taxon>
        <taxon>Rhabditida</taxon>
        <taxon>Tylenchina</taxon>
        <taxon>Tylenchomorpha</taxon>
        <taxon>Tylenchoidea</taxon>
        <taxon>Heteroderidae</taxon>
        <taxon>Heteroderinae</taxon>
        <taxon>Heterodera</taxon>
    </lineage>
</organism>
<dbReference type="PROSITE" id="PS50118">
    <property type="entry name" value="HMG_BOX_2"/>
    <property type="match status" value="1"/>
</dbReference>
<accession>A0ABD2L3F6</accession>
<dbReference type="InterPro" id="IPR009071">
    <property type="entry name" value="HMG_box_dom"/>
</dbReference>
<gene>
    <name evidence="6" type="ORF">niasHT_017237</name>
</gene>
<dbReference type="Pfam" id="PF00505">
    <property type="entry name" value="HMG_box"/>
    <property type="match status" value="1"/>
</dbReference>
<evidence type="ECO:0000256" key="3">
    <source>
        <dbReference type="ARBA" id="ARBA00023242"/>
    </source>
</evidence>
<dbReference type="GO" id="GO:0005634">
    <property type="term" value="C:nucleus"/>
    <property type="evidence" value="ECO:0007669"/>
    <property type="project" value="UniProtKB-SubCell"/>
</dbReference>
<name>A0ABD2L3F6_9BILA</name>
<dbReference type="AlphaFoldDB" id="A0ABD2L3F6"/>
<dbReference type="PANTHER" id="PTHR10270:SF324">
    <property type="entry name" value="SOX DOMAIN-CONTAINING PROTEIN DICHAETE-RELATED"/>
    <property type="match status" value="1"/>
</dbReference>